<dbReference type="GO" id="GO:0032993">
    <property type="term" value="C:protein-DNA complex"/>
    <property type="evidence" value="ECO:0007669"/>
    <property type="project" value="TreeGrafter"/>
</dbReference>
<dbReference type="PROSITE" id="PS51755">
    <property type="entry name" value="OMPR_PHOB"/>
    <property type="match status" value="1"/>
</dbReference>
<dbReference type="GO" id="GO:0000156">
    <property type="term" value="F:phosphorelay response regulator activity"/>
    <property type="evidence" value="ECO:0007669"/>
    <property type="project" value="TreeGrafter"/>
</dbReference>
<dbReference type="eggNOG" id="COG0745">
    <property type="taxonomic scope" value="Bacteria"/>
</dbReference>
<dbReference type="Pfam" id="PF00072">
    <property type="entry name" value="Response_reg"/>
    <property type="match status" value="1"/>
</dbReference>
<keyword evidence="5" id="KW-0804">Transcription</keyword>
<dbReference type="InterPro" id="IPR001867">
    <property type="entry name" value="OmpR/PhoB-type_DNA-bd"/>
</dbReference>
<dbReference type="InterPro" id="IPR016032">
    <property type="entry name" value="Sig_transdc_resp-reg_C-effctor"/>
</dbReference>
<dbReference type="FunFam" id="3.40.50.2300:FF:000001">
    <property type="entry name" value="DNA-binding response regulator PhoB"/>
    <property type="match status" value="1"/>
</dbReference>
<feature type="DNA-binding region" description="OmpR/PhoB-type" evidence="7">
    <location>
        <begin position="141"/>
        <end position="240"/>
    </location>
</feature>
<dbReference type="HOGENOM" id="CLU_000445_30_4_11"/>
<reference evidence="10 11" key="1">
    <citation type="journal article" date="2013" name="ISME J.">
        <title>A metabolic model for members of the genus Tetrasphaera involved in enhanced biological phosphorus removal.</title>
        <authorList>
            <person name="Kristiansen R."/>
            <person name="Nguyen H.T.T."/>
            <person name="Saunders A.M."/>
            <person name="Nielsen J.L."/>
            <person name="Wimmer R."/>
            <person name="Le V.Q."/>
            <person name="McIlroy S.J."/>
            <person name="Petrovski S."/>
            <person name="Seviour R.J."/>
            <person name="Calteau A."/>
            <person name="Nielsen K.L."/>
            <person name="Nielsen P.H."/>
        </authorList>
    </citation>
    <scope>NUCLEOTIDE SEQUENCE [LARGE SCALE GENOMIC DNA]</scope>
    <source>
        <strain evidence="10 11">Lp2</strain>
    </source>
</reference>
<keyword evidence="1 6" id="KW-0597">Phosphoprotein</keyword>
<keyword evidence="4 7" id="KW-0238">DNA-binding</keyword>
<dbReference type="InterPro" id="IPR011006">
    <property type="entry name" value="CheY-like_superfamily"/>
</dbReference>
<dbReference type="GO" id="GO:0005829">
    <property type="term" value="C:cytosol"/>
    <property type="evidence" value="ECO:0007669"/>
    <property type="project" value="TreeGrafter"/>
</dbReference>
<dbReference type="InterPro" id="IPR036388">
    <property type="entry name" value="WH-like_DNA-bd_sf"/>
</dbReference>
<feature type="domain" description="Response regulatory" evidence="8">
    <location>
        <begin position="11"/>
        <end position="124"/>
    </location>
</feature>
<dbReference type="PROSITE" id="PS50110">
    <property type="entry name" value="RESPONSE_REGULATORY"/>
    <property type="match status" value="1"/>
</dbReference>
<dbReference type="SUPFAM" id="SSF52172">
    <property type="entry name" value="CheY-like"/>
    <property type="match status" value="1"/>
</dbReference>
<dbReference type="RefSeq" id="WP_010849400.1">
    <property type="nucleotide sequence ID" value="NZ_HF570956.1"/>
</dbReference>
<dbReference type="STRING" id="1193181.BN10_140054"/>
<dbReference type="InterPro" id="IPR039420">
    <property type="entry name" value="WalR-like"/>
</dbReference>
<dbReference type="SMART" id="SM00448">
    <property type="entry name" value="REC"/>
    <property type="match status" value="1"/>
</dbReference>
<evidence type="ECO:0000256" key="4">
    <source>
        <dbReference type="ARBA" id="ARBA00023125"/>
    </source>
</evidence>
<feature type="modified residue" description="4-aspartylphosphate" evidence="6">
    <location>
        <position position="60"/>
    </location>
</feature>
<evidence type="ECO:0000313" key="11">
    <source>
        <dbReference type="Proteomes" id="UP000013167"/>
    </source>
</evidence>
<accession>N0DYC5</accession>
<dbReference type="Gene3D" id="3.40.50.2300">
    <property type="match status" value="1"/>
</dbReference>
<keyword evidence="2" id="KW-0902">Two-component regulatory system</keyword>
<evidence type="ECO:0000259" key="8">
    <source>
        <dbReference type="PROSITE" id="PS50110"/>
    </source>
</evidence>
<dbReference type="PANTHER" id="PTHR48111">
    <property type="entry name" value="REGULATOR OF RPOS"/>
    <property type="match status" value="1"/>
</dbReference>
<dbReference type="Gene3D" id="6.10.250.690">
    <property type="match status" value="1"/>
</dbReference>
<evidence type="ECO:0000256" key="2">
    <source>
        <dbReference type="ARBA" id="ARBA00023012"/>
    </source>
</evidence>
<dbReference type="Proteomes" id="UP000013167">
    <property type="component" value="Unassembled WGS sequence"/>
</dbReference>
<dbReference type="SUPFAM" id="SSF46894">
    <property type="entry name" value="C-terminal effector domain of the bipartite response regulators"/>
    <property type="match status" value="1"/>
</dbReference>
<evidence type="ECO:0000256" key="5">
    <source>
        <dbReference type="ARBA" id="ARBA00023163"/>
    </source>
</evidence>
<dbReference type="PANTHER" id="PTHR48111:SF4">
    <property type="entry name" value="DNA-BINDING DUAL TRANSCRIPTIONAL REGULATOR OMPR"/>
    <property type="match status" value="1"/>
</dbReference>
<dbReference type="FunFam" id="1.10.10.10:FF:000018">
    <property type="entry name" value="DNA-binding response regulator ResD"/>
    <property type="match status" value="1"/>
</dbReference>
<dbReference type="AlphaFoldDB" id="N0DYC5"/>
<evidence type="ECO:0000256" key="6">
    <source>
        <dbReference type="PROSITE-ProRule" id="PRU00169"/>
    </source>
</evidence>
<dbReference type="SMART" id="SM00862">
    <property type="entry name" value="Trans_reg_C"/>
    <property type="match status" value="1"/>
</dbReference>
<name>N0DYC5_9MICO</name>
<dbReference type="InterPro" id="IPR001789">
    <property type="entry name" value="Sig_transdc_resp-reg_receiver"/>
</dbReference>
<evidence type="ECO:0000256" key="3">
    <source>
        <dbReference type="ARBA" id="ARBA00023015"/>
    </source>
</evidence>
<feature type="domain" description="OmpR/PhoB-type" evidence="9">
    <location>
        <begin position="141"/>
        <end position="240"/>
    </location>
</feature>
<dbReference type="Gene3D" id="1.10.10.10">
    <property type="entry name" value="Winged helix-like DNA-binding domain superfamily/Winged helix DNA-binding domain"/>
    <property type="match status" value="1"/>
</dbReference>
<dbReference type="Pfam" id="PF00486">
    <property type="entry name" value="Trans_reg_C"/>
    <property type="match status" value="1"/>
</dbReference>
<evidence type="ECO:0000259" key="9">
    <source>
        <dbReference type="PROSITE" id="PS51755"/>
    </source>
</evidence>
<evidence type="ECO:0000313" key="10">
    <source>
        <dbReference type="EMBL" id="CCH69242.1"/>
    </source>
</evidence>
<keyword evidence="11" id="KW-1185">Reference proteome</keyword>
<comment type="caution">
    <text evidence="10">The sequence shown here is derived from an EMBL/GenBank/DDBJ whole genome shotgun (WGS) entry which is preliminary data.</text>
</comment>
<organism evidence="10 11">
    <name type="scientific">Phycicoccus elongatus Lp2</name>
    <dbReference type="NCBI Taxonomy" id="1193181"/>
    <lineage>
        <taxon>Bacteria</taxon>
        <taxon>Bacillati</taxon>
        <taxon>Actinomycetota</taxon>
        <taxon>Actinomycetes</taxon>
        <taxon>Micrococcales</taxon>
        <taxon>Intrasporangiaceae</taxon>
        <taxon>Phycicoccus</taxon>
    </lineage>
</organism>
<dbReference type="GO" id="GO:0000976">
    <property type="term" value="F:transcription cis-regulatory region binding"/>
    <property type="evidence" value="ECO:0007669"/>
    <property type="project" value="TreeGrafter"/>
</dbReference>
<evidence type="ECO:0000256" key="7">
    <source>
        <dbReference type="PROSITE-ProRule" id="PRU01091"/>
    </source>
</evidence>
<protein>
    <submittedName>
        <fullName evidence="10">Transcriptional regulatory protein yycF</fullName>
    </submittedName>
</protein>
<sequence>MSTNPTPPPARVLVIEDETTLAGLIAAYLSRAGYATTTVHTGPDGVQAVREHAPDVVILDLGLPGLDGIEVCRQIRTFSDCYVIVVTARKDEVDTLIGLSVGADDYVTKPFSVRELLARVQTVLRRPRTGSTSASETPSSEPIRVVGALRVDPNGHRVHLADTEVALTPTERDLLITLARRPTMAFTRRQLIDVIWGTDWVGDEHLVDVHVAHLRRKLGDDPDTGRYVTTVRGIGYRMGQG</sequence>
<dbReference type="CDD" id="cd00383">
    <property type="entry name" value="trans_reg_C"/>
    <property type="match status" value="1"/>
</dbReference>
<keyword evidence="3" id="KW-0805">Transcription regulation</keyword>
<proteinExistence type="predicted"/>
<dbReference type="GO" id="GO:0006355">
    <property type="term" value="P:regulation of DNA-templated transcription"/>
    <property type="evidence" value="ECO:0007669"/>
    <property type="project" value="InterPro"/>
</dbReference>
<gene>
    <name evidence="10" type="primary">yycF</name>
    <name evidence="10" type="ORF">BN10_140054</name>
</gene>
<dbReference type="EMBL" id="CAIZ01000046">
    <property type="protein sequence ID" value="CCH69242.1"/>
    <property type="molecule type" value="Genomic_DNA"/>
</dbReference>
<evidence type="ECO:0000256" key="1">
    <source>
        <dbReference type="ARBA" id="ARBA00022553"/>
    </source>
</evidence>